<keyword evidence="2" id="KW-1185">Reference proteome</keyword>
<evidence type="ECO:0000313" key="2">
    <source>
        <dbReference type="Proteomes" id="UP000199468"/>
    </source>
</evidence>
<evidence type="ECO:0000313" key="1">
    <source>
        <dbReference type="EMBL" id="SDF61374.1"/>
    </source>
</evidence>
<dbReference type="RefSeq" id="WP_091856033.1">
    <property type="nucleotide sequence ID" value="NZ_FNBZ01000001.1"/>
</dbReference>
<sequence length="76" mass="7991">MRITASNAAAAGQLVAATTTAALLRCLLHKGVLAPHDIREIYEAALLLLEEQQGAAPEHSAAFVAAREIIEDGLKD</sequence>
<proteinExistence type="predicted"/>
<comment type="caution">
    <text evidence="1">The sequence shown here is derived from an EMBL/GenBank/DDBJ whole genome shotgun (WGS) entry which is preliminary data.</text>
</comment>
<dbReference type="Proteomes" id="UP000199468">
    <property type="component" value="Unassembled WGS sequence"/>
</dbReference>
<protein>
    <submittedName>
        <fullName evidence="1">Uncharacterized protein</fullName>
    </submittedName>
</protein>
<reference evidence="1 2" key="1">
    <citation type="submission" date="2016-10" db="EMBL/GenBank/DDBJ databases">
        <authorList>
            <person name="Varghese N."/>
            <person name="Submissions S."/>
        </authorList>
    </citation>
    <scope>NUCLEOTIDE SEQUENCE [LARGE SCALE GENOMIC DNA]</scope>
    <source>
        <strain evidence="1 2">DSM 26672</strain>
    </source>
</reference>
<gene>
    <name evidence="1" type="ORF">SAMN05421844_1011032</name>
</gene>
<accession>A0ABY0NJT3</accession>
<name>A0ABY0NJT3_9HYPH</name>
<dbReference type="EMBL" id="FNBZ01000001">
    <property type="protein sequence ID" value="SDF61374.1"/>
    <property type="molecule type" value="Genomic_DNA"/>
</dbReference>
<organism evidence="1 2">
    <name type="scientific">Bosea robiniae</name>
    <dbReference type="NCBI Taxonomy" id="1036780"/>
    <lineage>
        <taxon>Bacteria</taxon>
        <taxon>Pseudomonadati</taxon>
        <taxon>Pseudomonadota</taxon>
        <taxon>Alphaproteobacteria</taxon>
        <taxon>Hyphomicrobiales</taxon>
        <taxon>Boseaceae</taxon>
        <taxon>Bosea</taxon>
    </lineage>
</organism>